<organism evidence="2 3">
    <name type="scientific">Jiella pacifica</name>
    <dbReference type="NCBI Taxonomy" id="2696469"/>
    <lineage>
        <taxon>Bacteria</taxon>
        <taxon>Pseudomonadati</taxon>
        <taxon>Pseudomonadota</taxon>
        <taxon>Alphaproteobacteria</taxon>
        <taxon>Hyphomicrobiales</taxon>
        <taxon>Aurantimonadaceae</taxon>
        <taxon>Jiella</taxon>
    </lineage>
</organism>
<dbReference type="Gene3D" id="3.30.1150.10">
    <property type="match status" value="1"/>
</dbReference>
<feature type="chain" id="PRO_5027060633" evidence="1">
    <location>
        <begin position="25"/>
        <end position="124"/>
    </location>
</feature>
<keyword evidence="3" id="KW-1185">Reference proteome</keyword>
<name>A0A6N9TA65_9HYPH</name>
<reference evidence="2 3" key="1">
    <citation type="submission" date="2020-01" db="EMBL/GenBank/DDBJ databases">
        <title>Jiella pacifica sp. nov.</title>
        <authorList>
            <person name="Xue Z."/>
            <person name="Zhu S."/>
            <person name="Chen J."/>
            <person name="Yang J."/>
        </authorList>
    </citation>
    <scope>NUCLEOTIDE SEQUENCE [LARGE SCALE GENOMIC DNA]</scope>
    <source>
        <strain evidence="2 3">40Bstr34</strain>
    </source>
</reference>
<evidence type="ECO:0000256" key="1">
    <source>
        <dbReference type="SAM" id="SignalP"/>
    </source>
</evidence>
<feature type="signal peptide" evidence="1">
    <location>
        <begin position="1"/>
        <end position="24"/>
    </location>
</feature>
<protein>
    <submittedName>
        <fullName evidence="2">Uncharacterized protein</fullName>
    </submittedName>
</protein>
<evidence type="ECO:0000313" key="2">
    <source>
        <dbReference type="EMBL" id="NDW07442.1"/>
    </source>
</evidence>
<dbReference type="AlphaFoldDB" id="A0A6N9TA65"/>
<sequence length="124" mass="12743">MTIRWPAGALALLVAGVSATPAVAGSDRAAVSAELQRRIAACWSAPPISLDGGTAKVTVRLTPAGDLAATPEVERGLGQGKGFDVLAKSAVRAIQRCAPYGGLEALAPYDEWETLAITFSPPRS</sequence>
<dbReference type="SUPFAM" id="SSF74653">
    <property type="entry name" value="TolA/TonB C-terminal domain"/>
    <property type="match status" value="1"/>
</dbReference>
<dbReference type="RefSeq" id="WP_163465898.1">
    <property type="nucleotide sequence ID" value="NZ_JAAAMG010000029.1"/>
</dbReference>
<gene>
    <name evidence="2" type="ORF">GTK09_23780</name>
</gene>
<accession>A0A6N9TA65</accession>
<proteinExistence type="predicted"/>
<comment type="caution">
    <text evidence="2">The sequence shown here is derived from an EMBL/GenBank/DDBJ whole genome shotgun (WGS) entry which is preliminary data.</text>
</comment>
<dbReference type="Proteomes" id="UP000469011">
    <property type="component" value="Unassembled WGS sequence"/>
</dbReference>
<evidence type="ECO:0000313" key="3">
    <source>
        <dbReference type="Proteomes" id="UP000469011"/>
    </source>
</evidence>
<keyword evidence="1" id="KW-0732">Signal</keyword>
<dbReference type="EMBL" id="JAAAMG010000029">
    <property type="protein sequence ID" value="NDW07442.1"/>
    <property type="molecule type" value="Genomic_DNA"/>
</dbReference>